<dbReference type="EMBL" id="JACIEV010000008">
    <property type="protein sequence ID" value="MBB4154911.1"/>
    <property type="molecule type" value="Genomic_DNA"/>
</dbReference>
<reference evidence="2 3" key="1">
    <citation type="submission" date="2020-08" db="EMBL/GenBank/DDBJ databases">
        <title>Genomic Encyclopedia of Type Strains, Phase IV (KMG-IV): sequencing the most valuable type-strain genomes for metagenomic binning, comparative biology and taxonomic classification.</title>
        <authorList>
            <person name="Goeker M."/>
        </authorList>
    </citation>
    <scope>NUCLEOTIDE SEQUENCE [LARGE SCALE GENOMIC DNA]</scope>
    <source>
        <strain evidence="2 3">YC6723</strain>
    </source>
</reference>
<name>A0A840FDP1_9SPHN</name>
<dbReference type="Gene3D" id="3.30.450.40">
    <property type="match status" value="1"/>
</dbReference>
<dbReference type="Proteomes" id="UP000529795">
    <property type="component" value="Unassembled WGS sequence"/>
</dbReference>
<evidence type="ECO:0000313" key="3">
    <source>
        <dbReference type="Proteomes" id="UP000529795"/>
    </source>
</evidence>
<proteinExistence type="predicted"/>
<dbReference type="SMART" id="SM00065">
    <property type="entry name" value="GAF"/>
    <property type="match status" value="1"/>
</dbReference>
<dbReference type="SUPFAM" id="SSF55781">
    <property type="entry name" value="GAF domain-like"/>
    <property type="match status" value="1"/>
</dbReference>
<dbReference type="RefSeq" id="WP_183985881.1">
    <property type="nucleotide sequence ID" value="NZ_JACIEV010000008.1"/>
</dbReference>
<feature type="domain" description="GAF" evidence="1">
    <location>
        <begin position="25"/>
        <end position="169"/>
    </location>
</feature>
<accession>A0A840FDP1</accession>
<organism evidence="2 3">
    <name type="scientific">Sphingomonas jinjuensis</name>
    <dbReference type="NCBI Taxonomy" id="535907"/>
    <lineage>
        <taxon>Bacteria</taxon>
        <taxon>Pseudomonadati</taxon>
        <taxon>Pseudomonadota</taxon>
        <taxon>Alphaproteobacteria</taxon>
        <taxon>Sphingomonadales</taxon>
        <taxon>Sphingomonadaceae</taxon>
        <taxon>Sphingomonas</taxon>
    </lineage>
</organism>
<gene>
    <name evidence="2" type="ORF">GGQ80_002827</name>
</gene>
<dbReference type="Pfam" id="PF01590">
    <property type="entry name" value="GAF"/>
    <property type="match status" value="1"/>
</dbReference>
<dbReference type="AlphaFoldDB" id="A0A840FDP1"/>
<dbReference type="PANTHER" id="PTHR43102">
    <property type="entry name" value="SLR1143 PROTEIN"/>
    <property type="match status" value="1"/>
</dbReference>
<evidence type="ECO:0000259" key="1">
    <source>
        <dbReference type="SMART" id="SM00065"/>
    </source>
</evidence>
<dbReference type="InterPro" id="IPR029016">
    <property type="entry name" value="GAF-like_dom_sf"/>
</dbReference>
<dbReference type="InterPro" id="IPR003018">
    <property type="entry name" value="GAF"/>
</dbReference>
<protein>
    <submittedName>
        <fullName evidence="2">GAF domain-containing protein</fullName>
    </submittedName>
</protein>
<evidence type="ECO:0000313" key="2">
    <source>
        <dbReference type="EMBL" id="MBB4154911.1"/>
    </source>
</evidence>
<dbReference type="PANTHER" id="PTHR43102:SF2">
    <property type="entry name" value="GAF DOMAIN-CONTAINING PROTEIN"/>
    <property type="match status" value="1"/>
</dbReference>
<keyword evidence="3" id="KW-1185">Reference proteome</keyword>
<sequence>MSDRIGDDETTRLKALDEYRVLDTPPETVFDQLVREAALLTGSPMSTLTMVAGDRQWFKARIGIDHDGDPIERSICAVAIRDDDPLVLPDASRDERFADFTNVKCEGGIRFYAGVPLTVRDGSRLGTLCVLDIEAREQMSSEEIEALDALARRAVAALEMRRDLMEEHGADAAPTNQQWIDRSAMLLDQAAAALTQVGASSALAQLETVVALVADLRDREHEK</sequence>
<comment type="caution">
    <text evidence="2">The sequence shown here is derived from an EMBL/GenBank/DDBJ whole genome shotgun (WGS) entry which is preliminary data.</text>
</comment>